<evidence type="ECO:0000256" key="2">
    <source>
        <dbReference type="ARBA" id="ARBA00023136"/>
    </source>
</evidence>
<evidence type="ECO:0000256" key="5">
    <source>
        <dbReference type="SAM" id="SignalP"/>
    </source>
</evidence>
<dbReference type="InterPro" id="IPR036737">
    <property type="entry name" value="OmpA-like_sf"/>
</dbReference>
<geneLocation type="plasmid" evidence="8">
    <name>psfrenxt3b</name>
</geneLocation>
<dbReference type="PRINTS" id="PR01021">
    <property type="entry name" value="OMPADOMAIN"/>
</dbReference>
<dbReference type="PANTHER" id="PTHR30329">
    <property type="entry name" value="STATOR ELEMENT OF FLAGELLAR MOTOR COMPLEX"/>
    <property type="match status" value="1"/>
</dbReference>
<accession>A0A2L0HBX9</accession>
<keyword evidence="7" id="KW-0614">Plasmid</keyword>
<dbReference type="SUPFAM" id="SSF103088">
    <property type="entry name" value="OmpA-like"/>
    <property type="match status" value="1"/>
</dbReference>
<dbReference type="RefSeq" id="WP_104840509.1">
    <property type="nucleotide sequence ID" value="NZ_CP024309.1"/>
</dbReference>
<dbReference type="CDD" id="cd07185">
    <property type="entry name" value="OmpA_C-like"/>
    <property type="match status" value="1"/>
</dbReference>
<name>A0A2L0HBX9_RHIFR</name>
<dbReference type="InterPro" id="IPR050330">
    <property type="entry name" value="Bact_OuterMem_StrucFunc"/>
</dbReference>
<dbReference type="InterPro" id="IPR006664">
    <property type="entry name" value="OMP_bac"/>
</dbReference>
<gene>
    <name evidence="7" type="ORF">NXT3_PB00249</name>
</gene>
<feature type="signal peptide" evidence="5">
    <location>
        <begin position="1"/>
        <end position="25"/>
    </location>
</feature>
<keyword evidence="2 4" id="KW-0472">Membrane</keyword>
<dbReference type="PROSITE" id="PS51123">
    <property type="entry name" value="OMPA_2"/>
    <property type="match status" value="1"/>
</dbReference>
<organism evidence="7 8">
    <name type="scientific">Rhizobium fredii</name>
    <name type="common">Sinorhizobium fredii</name>
    <dbReference type="NCBI Taxonomy" id="380"/>
    <lineage>
        <taxon>Bacteria</taxon>
        <taxon>Pseudomonadati</taxon>
        <taxon>Pseudomonadota</taxon>
        <taxon>Alphaproteobacteria</taxon>
        <taxon>Hyphomicrobiales</taxon>
        <taxon>Rhizobiaceae</taxon>
        <taxon>Sinorhizobium/Ensifer group</taxon>
        <taxon>Sinorhizobium</taxon>
    </lineage>
</organism>
<evidence type="ECO:0000313" key="8">
    <source>
        <dbReference type="Proteomes" id="UP000239340"/>
    </source>
</evidence>
<evidence type="ECO:0000256" key="1">
    <source>
        <dbReference type="ARBA" id="ARBA00004442"/>
    </source>
</evidence>
<protein>
    <submittedName>
        <fullName evidence="7">OmpA/MotB family outer membrane protein</fullName>
    </submittedName>
</protein>
<dbReference type="PANTHER" id="PTHR30329:SF21">
    <property type="entry name" value="LIPOPROTEIN YIAD-RELATED"/>
    <property type="match status" value="1"/>
</dbReference>
<sequence>MRLSKHLAVAGIGLAAVLHSGQSLATSDTCLVKLPAGVPCPVAAWETVDVEHADRMSRLKRLSRGEQRFSFHEDIVSASDHGLADFPTDIPVLRVVAQQDVFFDSGSDKIRPEAYHLLDIIADSLKLEPPDVALFVSGHTDADGDDESNMKLGLSRAHAVASALVLRGIYQASIYRVSFGEFMPIAPNDRARNKAKNRRVEFLFGAKPEALVVEIKRQNVKLCGDAALQDECRKKVRIEIERVSVSPEFSTKVIELNKAVTGVEASKNKSTVEMQKARQEVEVKREQIPVTISRQKIYVELDR</sequence>
<feature type="chain" id="PRO_5014830663" evidence="5">
    <location>
        <begin position="26"/>
        <end position="303"/>
    </location>
</feature>
<evidence type="ECO:0000313" key="7">
    <source>
        <dbReference type="EMBL" id="AUX78907.1"/>
    </source>
</evidence>
<dbReference type="InterPro" id="IPR006665">
    <property type="entry name" value="OmpA-like"/>
</dbReference>
<dbReference type="Pfam" id="PF00691">
    <property type="entry name" value="OmpA"/>
    <property type="match status" value="1"/>
</dbReference>
<proteinExistence type="predicted"/>
<dbReference type="Proteomes" id="UP000239340">
    <property type="component" value="Plasmid pSfreNXT3b"/>
</dbReference>
<comment type="subcellular location">
    <subcellularLocation>
        <location evidence="1">Cell outer membrane</location>
    </subcellularLocation>
</comment>
<keyword evidence="5" id="KW-0732">Signal</keyword>
<evidence type="ECO:0000256" key="4">
    <source>
        <dbReference type="PROSITE-ProRule" id="PRU00473"/>
    </source>
</evidence>
<dbReference type="GO" id="GO:0009279">
    <property type="term" value="C:cell outer membrane"/>
    <property type="evidence" value="ECO:0007669"/>
    <property type="project" value="UniProtKB-SubCell"/>
</dbReference>
<dbReference type="Gene3D" id="3.30.1330.60">
    <property type="entry name" value="OmpA-like domain"/>
    <property type="match status" value="1"/>
</dbReference>
<evidence type="ECO:0000256" key="3">
    <source>
        <dbReference type="ARBA" id="ARBA00023237"/>
    </source>
</evidence>
<feature type="domain" description="OmpA-like" evidence="6">
    <location>
        <begin position="90"/>
        <end position="208"/>
    </location>
</feature>
<keyword evidence="3" id="KW-0998">Cell outer membrane</keyword>
<dbReference type="AlphaFoldDB" id="A0A2L0HBX9"/>
<reference evidence="7 8" key="1">
    <citation type="submission" date="2017-10" db="EMBL/GenBank/DDBJ databases">
        <title>Analysis of the genome sequences of Rhizobium populations associated to common bean (phaseolus vulgaris).</title>
        <authorList>
            <person name="Bustos P."/>
            <person name="Santamaria R.I."/>
            <person name="Miranda-Sanchez F."/>
            <person name="Perez-Carrascal O."/>
            <person name="Juarez S."/>
            <person name="Lozano L."/>
            <person name="Martinez-Flores I."/>
            <person name="Vinuesa P."/>
            <person name="Martinez-Romero E."/>
            <person name="Cevallos M.A."/>
            <person name="Romero D."/>
            <person name="Davila G."/>
            <person name="Gonzalez V."/>
        </authorList>
    </citation>
    <scope>NUCLEOTIDE SEQUENCE [LARGE SCALE GENOMIC DNA]</scope>
    <source>
        <strain evidence="7 8">NXT3</strain>
        <plasmid evidence="8">Plasmid psfrenxt3b</plasmid>
    </source>
</reference>
<evidence type="ECO:0000259" key="6">
    <source>
        <dbReference type="PROSITE" id="PS51123"/>
    </source>
</evidence>
<dbReference type="EMBL" id="CP024309">
    <property type="protein sequence ID" value="AUX78907.1"/>
    <property type="molecule type" value="Genomic_DNA"/>
</dbReference>